<dbReference type="Pfam" id="PF03466">
    <property type="entry name" value="LysR_substrate"/>
    <property type="match status" value="1"/>
</dbReference>
<dbReference type="GO" id="GO:0003700">
    <property type="term" value="F:DNA-binding transcription factor activity"/>
    <property type="evidence" value="ECO:0007669"/>
    <property type="project" value="InterPro"/>
</dbReference>
<dbReference type="Gene3D" id="3.40.190.290">
    <property type="match status" value="1"/>
</dbReference>
<dbReference type="PANTHER" id="PTHR30126:SF40">
    <property type="entry name" value="HTH-TYPE TRANSCRIPTIONAL REGULATOR GLTR"/>
    <property type="match status" value="1"/>
</dbReference>
<proteinExistence type="inferred from homology"/>
<protein>
    <submittedName>
        <fullName evidence="6">LysR family transcriptional regulator</fullName>
    </submittedName>
</protein>
<dbReference type="GO" id="GO:0000976">
    <property type="term" value="F:transcription cis-regulatory region binding"/>
    <property type="evidence" value="ECO:0007669"/>
    <property type="project" value="TreeGrafter"/>
</dbReference>
<dbReference type="InterPro" id="IPR036390">
    <property type="entry name" value="WH_DNA-bd_sf"/>
</dbReference>
<name>A0A0A5G7H2_9BACI</name>
<dbReference type="OrthoDB" id="63123at2"/>
<dbReference type="STRING" id="1385512.N784_02585"/>
<reference evidence="6 7" key="1">
    <citation type="submission" date="2013-08" db="EMBL/GenBank/DDBJ databases">
        <authorList>
            <person name="Huang J."/>
            <person name="Wang G."/>
        </authorList>
    </citation>
    <scope>NUCLEOTIDE SEQUENCE [LARGE SCALE GENOMIC DNA]</scope>
    <source>
        <strain evidence="6 7">JSM 072002</strain>
    </source>
</reference>
<dbReference type="AlphaFoldDB" id="A0A0A5G7H2"/>
<comment type="caution">
    <text evidence="6">The sequence shown here is derived from an EMBL/GenBank/DDBJ whole genome shotgun (WGS) entry which is preliminary data.</text>
</comment>
<gene>
    <name evidence="6" type="ORF">N784_02585</name>
</gene>
<dbReference type="PROSITE" id="PS50931">
    <property type="entry name" value="HTH_LYSR"/>
    <property type="match status" value="1"/>
</dbReference>
<evidence type="ECO:0000256" key="4">
    <source>
        <dbReference type="ARBA" id="ARBA00023163"/>
    </source>
</evidence>
<dbReference type="PRINTS" id="PR00039">
    <property type="entry name" value="HTHLYSR"/>
</dbReference>
<dbReference type="Proteomes" id="UP000030401">
    <property type="component" value="Unassembled WGS sequence"/>
</dbReference>
<evidence type="ECO:0000313" key="7">
    <source>
        <dbReference type="Proteomes" id="UP000030401"/>
    </source>
</evidence>
<evidence type="ECO:0000313" key="6">
    <source>
        <dbReference type="EMBL" id="KGX87025.1"/>
    </source>
</evidence>
<dbReference type="SUPFAM" id="SSF46785">
    <property type="entry name" value="Winged helix' DNA-binding domain"/>
    <property type="match status" value="1"/>
</dbReference>
<sequence length="282" mass="32476">MTLVKYEIFEEVIKTGSFTRASEKLNLTQSAVSHAISSLEKELGVTLFIREAKSIKLTENGSKAYESIEQILQLNRNLLQTNFSSSPPLPRVLKVGGFSSVNKQMLPKIIKKFNKSYPSIQVALFEGTYDEIDDWVEHGVVDVGFTNKQRDNVICIPFLQDELLLASSINREESIDELLQSNSIIMPTAPYREQIEKYFRQHDLTPTIHSYISDCHTIVKMISLNLGISIGPKLYLTLFEDLYLYPLGDSYYRQIYLTYRNPSNNEQYIEEFVNIARRIFSY</sequence>
<comment type="similarity">
    <text evidence="1">Belongs to the LysR transcriptional regulatory family.</text>
</comment>
<dbReference type="RefSeq" id="WP_036833823.1">
    <property type="nucleotide sequence ID" value="NZ_AVPG01000009.1"/>
</dbReference>
<accession>A0A0A5G7H2</accession>
<evidence type="ECO:0000256" key="2">
    <source>
        <dbReference type="ARBA" id="ARBA00023015"/>
    </source>
</evidence>
<feature type="domain" description="HTH lysR-type" evidence="5">
    <location>
        <begin position="1"/>
        <end position="58"/>
    </location>
</feature>
<keyword evidence="2" id="KW-0805">Transcription regulation</keyword>
<organism evidence="6 7">
    <name type="scientific">Pontibacillus litoralis JSM 072002</name>
    <dbReference type="NCBI Taxonomy" id="1385512"/>
    <lineage>
        <taxon>Bacteria</taxon>
        <taxon>Bacillati</taxon>
        <taxon>Bacillota</taxon>
        <taxon>Bacilli</taxon>
        <taxon>Bacillales</taxon>
        <taxon>Bacillaceae</taxon>
        <taxon>Pontibacillus</taxon>
    </lineage>
</organism>
<dbReference type="InterPro" id="IPR000847">
    <property type="entry name" value="LysR_HTH_N"/>
</dbReference>
<dbReference type="Pfam" id="PF00126">
    <property type="entry name" value="HTH_1"/>
    <property type="match status" value="1"/>
</dbReference>
<dbReference type="eggNOG" id="COG0583">
    <property type="taxonomic scope" value="Bacteria"/>
</dbReference>
<dbReference type="EMBL" id="AVPG01000009">
    <property type="protein sequence ID" value="KGX87025.1"/>
    <property type="molecule type" value="Genomic_DNA"/>
</dbReference>
<evidence type="ECO:0000259" key="5">
    <source>
        <dbReference type="PROSITE" id="PS50931"/>
    </source>
</evidence>
<dbReference type="CDD" id="cd05466">
    <property type="entry name" value="PBP2_LTTR_substrate"/>
    <property type="match status" value="1"/>
</dbReference>
<keyword evidence="4" id="KW-0804">Transcription</keyword>
<keyword evidence="3" id="KW-0238">DNA-binding</keyword>
<dbReference type="InterPro" id="IPR036388">
    <property type="entry name" value="WH-like_DNA-bd_sf"/>
</dbReference>
<dbReference type="InterPro" id="IPR005119">
    <property type="entry name" value="LysR_subst-bd"/>
</dbReference>
<dbReference type="PANTHER" id="PTHR30126">
    <property type="entry name" value="HTH-TYPE TRANSCRIPTIONAL REGULATOR"/>
    <property type="match status" value="1"/>
</dbReference>
<dbReference type="Gene3D" id="1.10.10.10">
    <property type="entry name" value="Winged helix-like DNA-binding domain superfamily/Winged helix DNA-binding domain"/>
    <property type="match status" value="1"/>
</dbReference>
<dbReference type="SUPFAM" id="SSF53850">
    <property type="entry name" value="Periplasmic binding protein-like II"/>
    <property type="match status" value="1"/>
</dbReference>
<keyword evidence="7" id="KW-1185">Reference proteome</keyword>
<evidence type="ECO:0000256" key="3">
    <source>
        <dbReference type="ARBA" id="ARBA00023125"/>
    </source>
</evidence>
<dbReference type="FunFam" id="1.10.10.10:FF:000001">
    <property type="entry name" value="LysR family transcriptional regulator"/>
    <property type="match status" value="1"/>
</dbReference>
<evidence type="ECO:0000256" key="1">
    <source>
        <dbReference type="ARBA" id="ARBA00009437"/>
    </source>
</evidence>